<evidence type="ECO:0000313" key="2">
    <source>
        <dbReference type="Proteomes" id="UP000294813"/>
    </source>
</evidence>
<dbReference type="EMBL" id="SLXT01000021">
    <property type="protein sequence ID" value="TCP62542.1"/>
    <property type="molecule type" value="Genomic_DNA"/>
</dbReference>
<organism evidence="1 2">
    <name type="scientific">Heliophilum fasciatum</name>
    <dbReference type="NCBI Taxonomy" id="35700"/>
    <lineage>
        <taxon>Bacteria</taxon>
        <taxon>Bacillati</taxon>
        <taxon>Bacillota</taxon>
        <taxon>Clostridia</taxon>
        <taxon>Eubacteriales</taxon>
        <taxon>Heliobacteriaceae</taxon>
        <taxon>Heliophilum</taxon>
    </lineage>
</organism>
<evidence type="ECO:0000313" key="1">
    <source>
        <dbReference type="EMBL" id="TCP62542.1"/>
    </source>
</evidence>
<comment type="caution">
    <text evidence="1">The sequence shown here is derived from an EMBL/GenBank/DDBJ whole genome shotgun (WGS) entry which is preliminary data.</text>
</comment>
<accession>A0A4R2RFW6</accession>
<dbReference type="AlphaFoldDB" id="A0A4R2RFW6"/>
<reference evidence="1 2" key="1">
    <citation type="submission" date="2019-03" db="EMBL/GenBank/DDBJ databases">
        <title>Genomic Encyclopedia of Type Strains, Phase IV (KMG-IV): sequencing the most valuable type-strain genomes for metagenomic binning, comparative biology and taxonomic classification.</title>
        <authorList>
            <person name="Goeker M."/>
        </authorList>
    </citation>
    <scope>NUCLEOTIDE SEQUENCE [LARGE SCALE GENOMIC DNA]</scope>
    <source>
        <strain evidence="1 2">DSM 11170</strain>
    </source>
</reference>
<name>A0A4R2RFW6_9FIRM</name>
<dbReference type="RefSeq" id="WP_131919850.1">
    <property type="nucleotide sequence ID" value="NZ_JAOQNU010000020.1"/>
</dbReference>
<keyword evidence="2" id="KW-1185">Reference proteome</keyword>
<proteinExistence type="predicted"/>
<gene>
    <name evidence="1" type="ORF">EDD73_12140</name>
</gene>
<protein>
    <submittedName>
        <fullName evidence="1">Uncharacterized protein</fullName>
    </submittedName>
</protein>
<sequence length="159" mass="18380">MSEIIERGDVENFSKWIIQMVNNMNEFNFALCSGYNDYTYINEVMVSILKGTGDYYDALTTAITIDTVSTSTEGDYIKTGCSFLILNKIKEAFGREGSLLFVQYEKKEAFWHNYVLLFEDESQAKERREFLIKVEMAGIDNIIEELTQIKNQIGIENNF</sequence>
<dbReference type="Proteomes" id="UP000294813">
    <property type="component" value="Unassembled WGS sequence"/>
</dbReference>